<dbReference type="GO" id="GO:0005783">
    <property type="term" value="C:endoplasmic reticulum"/>
    <property type="evidence" value="ECO:0007669"/>
    <property type="project" value="TreeGrafter"/>
</dbReference>
<dbReference type="PROSITE" id="PS50275">
    <property type="entry name" value="SAC"/>
    <property type="match status" value="1"/>
</dbReference>
<keyword evidence="3" id="KW-0378">Hydrolase</keyword>
<dbReference type="Proteomes" id="UP000038830">
    <property type="component" value="Unassembled WGS sequence"/>
</dbReference>
<evidence type="ECO:0000313" key="4">
    <source>
        <dbReference type="Proteomes" id="UP000038830"/>
    </source>
</evidence>
<feature type="region of interest" description="Disordered" evidence="1">
    <location>
        <begin position="121"/>
        <end position="150"/>
    </location>
</feature>
<organism evidence="3 4">
    <name type="scientific">Cyberlindnera jadinii (strain ATCC 18201 / CBS 1600 / BCRC 20928 / JCM 3617 / NBRC 0987 / NRRL Y-1542)</name>
    <name type="common">Torula yeast</name>
    <name type="synonym">Candida utilis</name>
    <dbReference type="NCBI Taxonomy" id="983966"/>
    <lineage>
        <taxon>Eukaryota</taxon>
        <taxon>Fungi</taxon>
        <taxon>Dikarya</taxon>
        <taxon>Ascomycota</taxon>
        <taxon>Saccharomycotina</taxon>
        <taxon>Saccharomycetes</taxon>
        <taxon>Phaffomycetales</taxon>
        <taxon>Phaffomycetaceae</taxon>
        <taxon>Cyberlindnera</taxon>
    </lineage>
</organism>
<gene>
    <name evidence="3" type="ORF">BN1211_3910</name>
</gene>
<sequence>MVESSRTSADSQHYADYITVGLYKDGLSLEREGTDACFLTFDGIKVVDGGVGTQRLATIRALGVIGALDIGPGFLVVIHTQKPVFEREEVTIWNVTKALVIPLKYELARVYFKLEESDKSEDDSDVSSVKNSDSTSKTTAQSNDNIGDKITDQLNRGKEMFFSKLGVYVNDLRSNPSLSFSTEEVSNKNDGLFDNQSASSSNSELKESDIKSFKLSRSITIRGLPPQQKDDPFSKIFDKSKDYYEANNHSHISTGMLRKIEKQLASFFSTGDFFYSNELNITKDIIYKDGEIQVKNCNEPNNSFCFNSHISCRFPRELVAPLIQGFVGSIDLIFPQVGTESKTGQLLLLSKRSTHRAGSRYLRRGIDDNGNVANFVSTSQILIVEELLDDKTPLFTKFDIIRGSIPIFFQQNPANLKPIPFLTRPLDRCEEPFQKHFNNLNTSYHKITCVSLVERSKKEVLIGDCYERLCEKYGVELSWFDFHEVCKKMKFENVVKLLDEALQNDDGSTVEGKLHEYGLFDSIAETSQTGIFRINCVDCLDRTNLVQKFLAEHVLKDYIFEKYGLSTDQQFQNLFNNLWADNGDFISRQYASTGALKGDFTRTSKRNYKGLLNDAFLTMSRYYNGYISDYSKQCFIDFLLGHANESIFEEFESTLNVLDPNEVVDDLNKKSDQLNRAMEQLEIPDDVIVLGSWSGFQSPLEYDTLKLRNDLRETSVFLTNRIIYLVQFDSTASKIIRSVMIPVEDVKGLEYGTYILSRHNSISTNPRRNIGLKFIVSVHTMPSLDATDNATKEKFVTIKFPQNMDYGKVKHIINLISKTCHSSTLENKDIITTKDASTDVIAMMEHKFKKLVWG</sequence>
<feature type="compositionally biased region" description="Low complexity" evidence="1">
    <location>
        <begin position="126"/>
        <end position="139"/>
    </location>
</feature>
<evidence type="ECO:0000259" key="2">
    <source>
        <dbReference type="PROSITE" id="PS50275"/>
    </source>
</evidence>
<protein>
    <recommendedName>
        <fullName evidence="2">SAC domain-containing protein</fullName>
    </recommendedName>
</protein>
<dbReference type="Pfam" id="PF02383">
    <property type="entry name" value="Syja_N"/>
    <property type="match status" value="1"/>
</dbReference>
<dbReference type="GO" id="GO:0046856">
    <property type="term" value="P:phosphatidylinositol dephosphorylation"/>
    <property type="evidence" value="ECO:0007669"/>
    <property type="project" value="TreeGrafter"/>
</dbReference>
<dbReference type="AlphaFoldDB" id="A0A0H5C5V2"/>
<proteinExistence type="predicted"/>
<dbReference type="PANTHER" id="PTHR45662">
    <property type="entry name" value="PHOSPHATIDYLINOSITIDE PHOSPHATASE SAC1"/>
    <property type="match status" value="1"/>
</dbReference>
<dbReference type="EMBL" id="CDQK01000004">
    <property type="protein sequence ID" value="CEP23348.1"/>
    <property type="molecule type" value="Genomic_DNA"/>
</dbReference>
<reference evidence="4" key="1">
    <citation type="journal article" date="2015" name="J. Biotechnol.">
        <title>The structure of the Cyberlindnera jadinii genome and its relation to Candida utilis analyzed by the occurrence of single nucleotide polymorphisms.</title>
        <authorList>
            <person name="Rupp O."/>
            <person name="Brinkrolf K."/>
            <person name="Buerth C."/>
            <person name="Kunigo M."/>
            <person name="Schneider J."/>
            <person name="Jaenicke S."/>
            <person name="Goesmann A."/>
            <person name="Puehler A."/>
            <person name="Jaeger K.-E."/>
            <person name="Ernst J.F."/>
        </authorList>
    </citation>
    <scope>NUCLEOTIDE SEQUENCE [LARGE SCALE GENOMIC DNA]</scope>
    <source>
        <strain evidence="4">ATCC 18201 / CBS 1600 / BCRC 20928 / JCM 3617 / NBRC 0987 / NRRL Y-1542</strain>
    </source>
</reference>
<dbReference type="GO" id="GO:0043812">
    <property type="term" value="F:phosphatidylinositol-4-phosphate phosphatase activity"/>
    <property type="evidence" value="ECO:0007669"/>
    <property type="project" value="TreeGrafter"/>
</dbReference>
<name>A0A0H5C5V2_CYBJN</name>
<dbReference type="InterPro" id="IPR002013">
    <property type="entry name" value="SAC_dom"/>
</dbReference>
<evidence type="ECO:0000313" key="3">
    <source>
        <dbReference type="EMBL" id="CEP23348.1"/>
    </source>
</evidence>
<dbReference type="InterPro" id="IPR022158">
    <property type="entry name" value="Inositol_phosphatase"/>
</dbReference>
<dbReference type="PANTHER" id="PTHR45662:SF7">
    <property type="entry name" value="SACI DOMAIN PROTEIN (AFU_ORTHOLOGUE AFUA_1G15890)"/>
    <property type="match status" value="1"/>
</dbReference>
<feature type="domain" description="SAC" evidence="2">
    <location>
        <begin position="264"/>
        <end position="592"/>
    </location>
</feature>
<evidence type="ECO:0000256" key="1">
    <source>
        <dbReference type="SAM" id="MobiDB-lite"/>
    </source>
</evidence>
<dbReference type="Pfam" id="PF12456">
    <property type="entry name" value="hSac2"/>
    <property type="match status" value="1"/>
</dbReference>
<accession>A0A0H5C5V2</accession>
<dbReference type="GO" id="GO:0034593">
    <property type="term" value="F:phosphatidylinositol bisphosphate phosphatase activity"/>
    <property type="evidence" value="ECO:0007669"/>
    <property type="project" value="UniProtKB-ARBA"/>
</dbReference>